<dbReference type="FunFam" id="3.10.20.30:FF:000002">
    <property type="entry name" value="GTP pyrophosphokinase (RelA/SpoT)"/>
    <property type="match status" value="1"/>
</dbReference>
<dbReference type="InterPro" id="IPR012676">
    <property type="entry name" value="TGS-like"/>
</dbReference>
<evidence type="ECO:0000256" key="2">
    <source>
        <dbReference type="ARBA" id="ARBA00048244"/>
    </source>
</evidence>
<comment type="caution">
    <text evidence="8">The sequence shown here is derived from an EMBL/GenBank/DDBJ whole genome shotgun (WGS) entry which is preliminary data.</text>
</comment>
<dbReference type="AlphaFoldDB" id="A0A2K2U3X5"/>
<dbReference type="Gene3D" id="1.10.3210.10">
    <property type="entry name" value="Hypothetical protein af1432"/>
    <property type="match status" value="1"/>
</dbReference>
<dbReference type="FunFam" id="3.30.460.10:FF:000001">
    <property type="entry name" value="GTP pyrophosphokinase RelA"/>
    <property type="match status" value="1"/>
</dbReference>
<dbReference type="InterPro" id="IPR004811">
    <property type="entry name" value="RelA/Spo_fam"/>
</dbReference>
<evidence type="ECO:0000259" key="5">
    <source>
        <dbReference type="PROSITE" id="PS51671"/>
    </source>
</evidence>
<accession>A0A2K2U3X5</accession>
<dbReference type="PANTHER" id="PTHR21262">
    <property type="entry name" value="GUANOSINE-3',5'-BIS DIPHOSPHATE 3'-PYROPHOSPHOHYDROLASE"/>
    <property type="match status" value="1"/>
</dbReference>
<dbReference type="Gene3D" id="3.10.20.30">
    <property type="match status" value="1"/>
</dbReference>
<evidence type="ECO:0000256" key="4">
    <source>
        <dbReference type="SAM" id="MobiDB-lite"/>
    </source>
</evidence>
<dbReference type="InterPro" id="IPR002912">
    <property type="entry name" value="ACT_dom"/>
</dbReference>
<dbReference type="InterPro" id="IPR004095">
    <property type="entry name" value="TGS"/>
</dbReference>
<keyword evidence="8" id="KW-0378">Hydrolase</keyword>
<comment type="similarity">
    <text evidence="3">Belongs to the relA/spoT family.</text>
</comment>
<dbReference type="PROSITE" id="PS51671">
    <property type="entry name" value="ACT"/>
    <property type="match status" value="1"/>
</dbReference>
<sequence length="800" mass="89356">MSAGDKSDREELLGITPGAASNKQTVEDNLLGRPHVAEKSFASDAKKDVPRAETPEDRFAELQRLTSTYLSEPDEALLAKAFRFASEAHAGQCRKSGEPFVAHPVEVAIILTDLRMDVETLIAALLHDTVEDTKVTAEQVAEEFNPQVAQLVEGVTKITRIEVESLSDEQAQTIRKMFVAMSKDIRVIVIKLADRLHNMRTLGALREDRRIFKARETLEIYAPIAHRLGINNIKWELEDLSFYYLEPNKFKQVSRMVTESRAEREHYLDQIISILHGEMEKVGIQAQIMGRPKHLYSIYQKMTKKGKGFSEIYDLIAVRVIVKTVKDCYSALGAVHTLWHPMPGRFKDYIAMPKFNMYQSLHTTVIGPAGRPLEVQIRTEDMHRQSEYGVAAHWRYKEKSGKGGDALDQQLAWLRQMIDWQDETQDSREFLKDLKVDLAPTEVFVFTPKGEVMSLRAGSTPVDFAYAIHTEVGNHCVGAKVNGAIVPLTYELQLGDRVEILTQKSASPSRDWLNIVKTPSARSKIRSYFSKASRGDDLQVGRDKLTREMRKHGLGISSAQSMRALKSVAEHMGFKDADDMLVNIGTGKESAQHVGNRLLKVLVDRGSEADEALGLGAGDMSTGKLPPMLTSVKTPKRHEAHTSNGVVVKGIDDVLVRLSRCCNPVPGDDILGFVTRGRGVSVHRADCPNAQDLKQTPERIIEVAWESDLPKNTSFKVEVFIDALDRMNLLRDVAVILSEQGANVLSSSTTSHRDGMVEMRFLFQVSDVNHIDVVLSRLRGVEGVFDARRMVPKAGSAKKK</sequence>
<feature type="compositionally biased region" description="Basic and acidic residues" evidence="4">
    <location>
        <begin position="1"/>
        <end position="12"/>
    </location>
</feature>
<dbReference type="PROSITE" id="PS51880">
    <property type="entry name" value="TGS"/>
    <property type="match status" value="1"/>
</dbReference>
<dbReference type="UniPathway" id="UPA00908">
    <property type="reaction ID" value="UER00884"/>
</dbReference>
<dbReference type="SUPFAM" id="SSF81301">
    <property type="entry name" value="Nucleotidyltransferase"/>
    <property type="match status" value="1"/>
</dbReference>
<evidence type="ECO:0000313" key="8">
    <source>
        <dbReference type="EMBL" id="PNV65001.1"/>
    </source>
</evidence>
<dbReference type="Gene3D" id="3.30.460.10">
    <property type="entry name" value="Beta Polymerase, domain 2"/>
    <property type="match status" value="1"/>
</dbReference>
<evidence type="ECO:0000256" key="1">
    <source>
        <dbReference type="ARBA" id="ARBA00004976"/>
    </source>
</evidence>
<dbReference type="CDD" id="cd04876">
    <property type="entry name" value="ACT_RelA-SpoT"/>
    <property type="match status" value="1"/>
</dbReference>
<dbReference type="InterPro" id="IPR006674">
    <property type="entry name" value="HD_domain"/>
</dbReference>
<protein>
    <submittedName>
        <fullName evidence="8">Bifunctional (P)ppGpp synthetase/guanosine-3',5'-bis(Diphosphate) 3'-pyrophosphohydrolase</fullName>
    </submittedName>
</protein>
<dbReference type="InterPro" id="IPR007685">
    <property type="entry name" value="RelA_SpoT"/>
</dbReference>
<gene>
    <name evidence="8" type="ORF">C2L80_08945</name>
</gene>
<comment type="catalytic activity">
    <reaction evidence="2">
        <text>GTP + ATP = guanosine 3'-diphosphate 5'-triphosphate + AMP</text>
        <dbReference type="Rhea" id="RHEA:22088"/>
        <dbReference type="ChEBI" id="CHEBI:30616"/>
        <dbReference type="ChEBI" id="CHEBI:37565"/>
        <dbReference type="ChEBI" id="CHEBI:142410"/>
        <dbReference type="ChEBI" id="CHEBI:456215"/>
        <dbReference type="EC" id="2.7.6.5"/>
    </reaction>
</comment>
<feature type="domain" description="HD" evidence="6">
    <location>
        <begin position="100"/>
        <end position="199"/>
    </location>
</feature>
<dbReference type="InterPro" id="IPR045600">
    <property type="entry name" value="RelA/SpoT_AH_RIS"/>
</dbReference>
<dbReference type="Pfam" id="PF13328">
    <property type="entry name" value="HD_4"/>
    <property type="match status" value="1"/>
</dbReference>
<comment type="pathway">
    <text evidence="1">Purine metabolism; ppGpp biosynthesis; ppGpp from GTP: step 1/2.</text>
</comment>
<dbReference type="GO" id="GO:0015970">
    <property type="term" value="P:guanosine tetraphosphate biosynthetic process"/>
    <property type="evidence" value="ECO:0007669"/>
    <property type="project" value="UniProtKB-UniPathway"/>
</dbReference>
<dbReference type="Pfam" id="PF02824">
    <property type="entry name" value="TGS"/>
    <property type="match status" value="1"/>
</dbReference>
<dbReference type="CDD" id="cd05399">
    <property type="entry name" value="NT_Rel-Spo_like"/>
    <property type="match status" value="1"/>
</dbReference>
<dbReference type="InterPro" id="IPR012675">
    <property type="entry name" value="Beta-grasp_dom_sf"/>
</dbReference>
<dbReference type="FunFam" id="1.10.3210.10:FF:000001">
    <property type="entry name" value="GTP pyrophosphokinase RelA"/>
    <property type="match status" value="1"/>
</dbReference>
<evidence type="ECO:0000259" key="7">
    <source>
        <dbReference type="PROSITE" id="PS51880"/>
    </source>
</evidence>
<keyword evidence="9" id="KW-1185">Reference proteome</keyword>
<dbReference type="InterPro" id="IPR045865">
    <property type="entry name" value="ACT-like_dom_sf"/>
</dbReference>
<name>A0A2K2U3X5_9ACTN</name>
<feature type="domain" description="TGS" evidence="7">
    <location>
        <begin position="439"/>
        <end position="502"/>
    </location>
</feature>
<dbReference type="SMART" id="SM00954">
    <property type="entry name" value="RelA_SpoT"/>
    <property type="match status" value="1"/>
</dbReference>
<dbReference type="CDD" id="cd00077">
    <property type="entry name" value="HDc"/>
    <property type="match status" value="1"/>
</dbReference>
<proteinExistence type="inferred from homology"/>
<evidence type="ECO:0000256" key="3">
    <source>
        <dbReference type="RuleBase" id="RU003847"/>
    </source>
</evidence>
<dbReference type="PANTHER" id="PTHR21262:SF31">
    <property type="entry name" value="GTP PYROPHOSPHOKINASE"/>
    <property type="match status" value="1"/>
</dbReference>
<dbReference type="SUPFAM" id="SSF55021">
    <property type="entry name" value="ACT-like"/>
    <property type="match status" value="1"/>
</dbReference>
<dbReference type="SUPFAM" id="SSF81271">
    <property type="entry name" value="TGS-like"/>
    <property type="match status" value="1"/>
</dbReference>
<feature type="domain" description="ACT" evidence="5">
    <location>
        <begin position="718"/>
        <end position="792"/>
    </location>
</feature>
<organism evidence="8 9">
    <name type="scientific">Rubneribacter badeniensis</name>
    <dbReference type="NCBI Taxonomy" id="2070688"/>
    <lineage>
        <taxon>Bacteria</taxon>
        <taxon>Bacillati</taxon>
        <taxon>Actinomycetota</taxon>
        <taxon>Coriobacteriia</taxon>
        <taxon>Eggerthellales</taxon>
        <taxon>Eggerthellaceae</taxon>
        <taxon>Rubneribacter</taxon>
    </lineage>
</organism>
<dbReference type="InterPro" id="IPR033655">
    <property type="entry name" value="TGS_RelA/SpoT"/>
</dbReference>
<evidence type="ECO:0000313" key="9">
    <source>
        <dbReference type="Proteomes" id="UP000236488"/>
    </source>
</evidence>
<dbReference type="Gene3D" id="3.30.70.260">
    <property type="match status" value="1"/>
</dbReference>
<dbReference type="Pfam" id="PF13291">
    <property type="entry name" value="ACT_4"/>
    <property type="match status" value="1"/>
</dbReference>
<dbReference type="EMBL" id="PPEL01000054">
    <property type="protein sequence ID" value="PNV65001.1"/>
    <property type="molecule type" value="Genomic_DNA"/>
</dbReference>
<evidence type="ECO:0000259" key="6">
    <source>
        <dbReference type="PROSITE" id="PS51831"/>
    </source>
</evidence>
<dbReference type="SMART" id="SM00471">
    <property type="entry name" value="HDc"/>
    <property type="match status" value="1"/>
</dbReference>
<dbReference type="CDD" id="cd01668">
    <property type="entry name" value="TGS_RSH"/>
    <property type="match status" value="1"/>
</dbReference>
<dbReference type="RefSeq" id="WP_087194600.1">
    <property type="nucleotide sequence ID" value="NZ_PPEL01000054.1"/>
</dbReference>
<reference evidence="8 9" key="1">
    <citation type="journal article" date="2018" name="Int. J. Syst. Evol. Microbiol.">
        <title>Rubneribacter badeniensis gen. nov., sp. nov. and Enteroscipio rubneri gen. nov., sp. nov., new members of the Eggerthellaceae isolated from human faeces.</title>
        <authorList>
            <person name="Danylec N."/>
            <person name="Gobl A."/>
            <person name="Stoll D.A."/>
            <person name="Hetzer B."/>
            <person name="Kulling S.E."/>
            <person name="Huch M."/>
        </authorList>
    </citation>
    <scope>NUCLEOTIDE SEQUENCE [LARGE SCALE GENOMIC DNA]</scope>
    <source>
        <strain evidence="8 9">ResAG-85</strain>
    </source>
</reference>
<dbReference type="InterPro" id="IPR003607">
    <property type="entry name" value="HD/PDEase_dom"/>
</dbReference>
<dbReference type="Pfam" id="PF04607">
    <property type="entry name" value="RelA_SpoT"/>
    <property type="match status" value="1"/>
</dbReference>
<dbReference type="PROSITE" id="PS51831">
    <property type="entry name" value="HD"/>
    <property type="match status" value="1"/>
</dbReference>
<dbReference type="GO" id="GO:0005886">
    <property type="term" value="C:plasma membrane"/>
    <property type="evidence" value="ECO:0007669"/>
    <property type="project" value="TreeGrafter"/>
</dbReference>
<comment type="function">
    <text evidence="3">In eubacteria ppGpp (guanosine 3'-diphosphate 5'-diphosphate) is a mediator of the stringent response that coordinates a variety of cellular activities in response to changes in nutritional abundance.</text>
</comment>
<dbReference type="Proteomes" id="UP000236488">
    <property type="component" value="Unassembled WGS sequence"/>
</dbReference>
<dbReference type="Pfam" id="PF19296">
    <property type="entry name" value="RelA_AH_RIS"/>
    <property type="match status" value="1"/>
</dbReference>
<dbReference type="GO" id="GO:0016787">
    <property type="term" value="F:hydrolase activity"/>
    <property type="evidence" value="ECO:0007669"/>
    <property type="project" value="UniProtKB-KW"/>
</dbReference>
<dbReference type="GO" id="GO:0008728">
    <property type="term" value="F:GTP diphosphokinase activity"/>
    <property type="evidence" value="ECO:0007669"/>
    <property type="project" value="UniProtKB-EC"/>
</dbReference>
<dbReference type="InterPro" id="IPR043519">
    <property type="entry name" value="NT_sf"/>
</dbReference>
<feature type="region of interest" description="Disordered" evidence="4">
    <location>
        <begin position="1"/>
        <end position="26"/>
    </location>
</feature>
<dbReference type="SUPFAM" id="SSF109604">
    <property type="entry name" value="HD-domain/PDEase-like"/>
    <property type="match status" value="1"/>
</dbReference>
<dbReference type="NCBIfam" id="TIGR00691">
    <property type="entry name" value="spoT_relA"/>
    <property type="match status" value="1"/>
</dbReference>